<protein>
    <submittedName>
        <fullName evidence="5">XRE family transcriptional regulator</fullName>
    </submittedName>
</protein>
<dbReference type="SMART" id="SM00530">
    <property type="entry name" value="HTH_XRE"/>
    <property type="match status" value="1"/>
</dbReference>
<dbReference type="PANTHER" id="PTHR46797:SF23">
    <property type="entry name" value="HTH-TYPE TRANSCRIPTIONAL REGULATOR SUTR"/>
    <property type="match status" value="1"/>
</dbReference>
<name>A0A2M8H538_9GAMM</name>
<dbReference type="CDD" id="cd00093">
    <property type="entry name" value="HTH_XRE"/>
    <property type="match status" value="1"/>
</dbReference>
<evidence type="ECO:0000256" key="2">
    <source>
        <dbReference type="ARBA" id="ARBA00023125"/>
    </source>
</evidence>
<feature type="domain" description="HTH cro/C1-type" evidence="4">
    <location>
        <begin position="12"/>
        <end position="66"/>
    </location>
</feature>
<dbReference type="AlphaFoldDB" id="A0A2M8H538"/>
<dbReference type="SUPFAM" id="SSF47413">
    <property type="entry name" value="lambda repressor-like DNA-binding domains"/>
    <property type="match status" value="1"/>
</dbReference>
<dbReference type="InterPro" id="IPR050807">
    <property type="entry name" value="TransReg_Diox_bact_type"/>
</dbReference>
<evidence type="ECO:0000256" key="1">
    <source>
        <dbReference type="ARBA" id="ARBA00023015"/>
    </source>
</evidence>
<reference evidence="5 6" key="1">
    <citation type="submission" date="2017-11" db="EMBL/GenBank/DDBJ databases">
        <title>Draft genome sequence of environmental isolate Aeromonas lusitania sp. nov. MDC 2473.</title>
        <authorList>
            <person name="Colston S.M."/>
            <person name="Navarro A."/>
            <person name="Martinez-Murcia A.J."/>
            <person name="Graf J."/>
        </authorList>
    </citation>
    <scope>NUCLEOTIDE SEQUENCE [LARGE SCALE GENOMIC DNA]</scope>
    <source>
        <strain evidence="5 6">MDC 2473</strain>
    </source>
</reference>
<gene>
    <name evidence="5" type="ORF">CUC44_18625</name>
</gene>
<keyword evidence="6" id="KW-1185">Reference proteome</keyword>
<dbReference type="InterPro" id="IPR010982">
    <property type="entry name" value="Lambda_DNA-bd_dom_sf"/>
</dbReference>
<dbReference type="GO" id="GO:0003677">
    <property type="term" value="F:DNA binding"/>
    <property type="evidence" value="ECO:0007669"/>
    <property type="project" value="UniProtKB-KW"/>
</dbReference>
<evidence type="ECO:0000313" key="6">
    <source>
        <dbReference type="Proteomes" id="UP000232060"/>
    </source>
</evidence>
<organism evidence="5 6">
    <name type="scientific">Aeromonas lusitana</name>
    <dbReference type="NCBI Taxonomy" id="931529"/>
    <lineage>
        <taxon>Bacteria</taxon>
        <taxon>Pseudomonadati</taxon>
        <taxon>Pseudomonadota</taxon>
        <taxon>Gammaproteobacteria</taxon>
        <taxon>Aeromonadales</taxon>
        <taxon>Aeromonadaceae</taxon>
        <taxon>Aeromonas</taxon>
    </lineage>
</organism>
<dbReference type="RefSeq" id="WP_100861358.1">
    <property type="nucleotide sequence ID" value="NZ_PGCP01000038.1"/>
</dbReference>
<dbReference type="PROSITE" id="PS50943">
    <property type="entry name" value="HTH_CROC1"/>
    <property type="match status" value="1"/>
</dbReference>
<dbReference type="InterPro" id="IPR001387">
    <property type="entry name" value="Cro/C1-type_HTH"/>
</dbReference>
<accession>A0A2M8H538</accession>
<keyword evidence="3" id="KW-0804">Transcription</keyword>
<dbReference type="GO" id="GO:0005829">
    <property type="term" value="C:cytosol"/>
    <property type="evidence" value="ECO:0007669"/>
    <property type="project" value="TreeGrafter"/>
</dbReference>
<dbReference type="Proteomes" id="UP000232060">
    <property type="component" value="Unassembled WGS sequence"/>
</dbReference>
<evidence type="ECO:0000313" key="5">
    <source>
        <dbReference type="EMBL" id="PJC91640.1"/>
    </source>
</evidence>
<dbReference type="Gene3D" id="1.10.260.40">
    <property type="entry name" value="lambda repressor-like DNA-binding domains"/>
    <property type="match status" value="1"/>
</dbReference>
<proteinExistence type="predicted"/>
<dbReference type="Pfam" id="PF01381">
    <property type="entry name" value="HTH_3"/>
    <property type="match status" value="1"/>
</dbReference>
<comment type="caution">
    <text evidence="5">The sequence shown here is derived from an EMBL/GenBank/DDBJ whole genome shotgun (WGS) entry which is preliminary data.</text>
</comment>
<dbReference type="OrthoDB" id="9800901at2"/>
<evidence type="ECO:0000256" key="3">
    <source>
        <dbReference type="ARBA" id="ARBA00023163"/>
    </source>
</evidence>
<keyword evidence="2" id="KW-0238">DNA-binding</keyword>
<keyword evidence="1" id="KW-0805">Transcription regulation</keyword>
<sequence length="71" mass="8381">MKEIKKKFGENMKFHRQEQHLSQEELADRCSLHRTYISSVERGERNISLENIIIISRALDITPTELLRGIE</sequence>
<evidence type="ECO:0000259" key="4">
    <source>
        <dbReference type="PROSITE" id="PS50943"/>
    </source>
</evidence>
<dbReference type="EMBL" id="PGCP01000038">
    <property type="protein sequence ID" value="PJC91640.1"/>
    <property type="molecule type" value="Genomic_DNA"/>
</dbReference>
<dbReference type="GO" id="GO:0003700">
    <property type="term" value="F:DNA-binding transcription factor activity"/>
    <property type="evidence" value="ECO:0007669"/>
    <property type="project" value="TreeGrafter"/>
</dbReference>
<dbReference type="PANTHER" id="PTHR46797">
    <property type="entry name" value="HTH-TYPE TRANSCRIPTIONAL REGULATOR"/>
    <property type="match status" value="1"/>
</dbReference>